<protein>
    <submittedName>
        <fullName evidence="1">Uncharacterized protein</fullName>
    </submittedName>
</protein>
<proteinExistence type="predicted"/>
<name>A0A2R3QUI2_ECTME</name>
<gene>
    <name evidence="1" type="ORF">C7A17_22435</name>
</gene>
<dbReference type="Proteomes" id="UP000238327">
    <property type="component" value="Chromosome"/>
</dbReference>
<dbReference type="AlphaFoldDB" id="A0A2R3QUI2"/>
<evidence type="ECO:0000313" key="2">
    <source>
        <dbReference type="Proteomes" id="UP000238327"/>
    </source>
</evidence>
<evidence type="ECO:0000313" key="1">
    <source>
        <dbReference type="EMBL" id="AVO55398.1"/>
    </source>
</evidence>
<accession>A0A2R3QUI2</accession>
<reference evidence="1 2" key="1">
    <citation type="submission" date="2018-03" db="EMBL/GenBank/DDBJ databases">
        <title>Complete genome sequence and methylome analysis of Pseudomonas mendocina NEB 698.</title>
        <authorList>
            <person name="Morgan R.D."/>
        </authorList>
    </citation>
    <scope>NUCLEOTIDE SEQUENCE [LARGE SCALE GENOMIC DNA]</scope>
    <source>
        <strain evidence="1 2">NEB698</strain>
    </source>
</reference>
<sequence>MTTFNSKPSLIDNCLKVSVDAPHGIFFEVIGGSHYVNICDEDAIKLRDWLIRVYPVVDKQQEGAQS</sequence>
<dbReference type="RefSeq" id="WP_106740712.1">
    <property type="nucleotide sequence ID" value="NZ_CP027657.1"/>
</dbReference>
<dbReference type="EMBL" id="CP027657">
    <property type="protein sequence ID" value="AVO55398.1"/>
    <property type="molecule type" value="Genomic_DNA"/>
</dbReference>
<organism evidence="1 2">
    <name type="scientific">Ectopseudomonas mendocina</name>
    <name type="common">Pseudomonas mendocina</name>
    <dbReference type="NCBI Taxonomy" id="300"/>
    <lineage>
        <taxon>Bacteria</taxon>
        <taxon>Pseudomonadati</taxon>
        <taxon>Pseudomonadota</taxon>
        <taxon>Gammaproteobacteria</taxon>
        <taxon>Pseudomonadales</taxon>
        <taxon>Pseudomonadaceae</taxon>
        <taxon>Ectopseudomonas</taxon>
    </lineage>
</organism>